<feature type="transmembrane region" description="Helical" evidence="1">
    <location>
        <begin position="70"/>
        <end position="93"/>
    </location>
</feature>
<dbReference type="OrthoDB" id="9782395at2"/>
<dbReference type="AlphaFoldDB" id="A0A136Q573"/>
<keyword evidence="4" id="KW-1185">Reference proteome</keyword>
<dbReference type="STRING" id="626937.HMPREF3293_01292"/>
<gene>
    <name evidence="3" type="ORF">HMPREF3293_01292</name>
</gene>
<dbReference type="Proteomes" id="UP000070366">
    <property type="component" value="Unassembled WGS sequence"/>
</dbReference>
<feature type="domain" description="DUF218" evidence="2">
    <location>
        <begin position="106"/>
        <end position="235"/>
    </location>
</feature>
<keyword evidence="1" id="KW-0472">Membrane</keyword>
<comment type="caution">
    <text evidence="3">The sequence shown here is derived from an EMBL/GenBank/DDBJ whole genome shotgun (WGS) entry which is preliminary data.</text>
</comment>
<feature type="transmembrane region" description="Helical" evidence="1">
    <location>
        <begin position="44"/>
        <end position="63"/>
    </location>
</feature>
<dbReference type="RefSeq" id="WP_066521106.1">
    <property type="nucleotide sequence ID" value="NZ_CABMOF010000004.1"/>
</dbReference>
<dbReference type="CDD" id="cd06259">
    <property type="entry name" value="YdcF-like"/>
    <property type="match status" value="1"/>
</dbReference>
<proteinExistence type="predicted"/>
<dbReference type="EMBL" id="LSZW01000055">
    <property type="protein sequence ID" value="KXK65799.1"/>
    <property type="molecule type" value="Genomic_DNA"/>
</dbReference>
<dbReference type="PATRIC" id="fig|626937.4.peg.1277"/>
<sequence length="264" mass="28838">MEKKKKALKLLRVILLVLGLLLTAYSCVLLSINNFNLGNILPGLLGLPLLIYGIFAPWLNAWFSHGIGKAVKWVFIIGYLFLIGVFTVSGIMMGTAANAVPPENADAVLVLGAALKGKEPSDTLARRLDTAIEYAQRNPEAVIVASGGQGPQEDIPEAHAMRDYLVSHGIGESRILVEDQSRSTHQNFTNSKKILDERFGEGNYSTVFVTNDYHILRGYLNAQSVGMTDVHGLAWRTLVYTAPPSYMRESLALLATYVFGADVT</sequence>
<accession>A0A136Q573</accession>
<dbReference type="PROSITE" id="PS51257">
    <property type="entry name" value="PROKAR_LIPOPROTEIN"/>
    <property type="match status" value="1"/>
</dbReference>
<reference evidence="3 4" key="1">
    <citation type="submission" date="2016-02" db="EMBL/GenBank/DDBJ databases">
        <authorList>
            <person name="Wen L."/>
            <person name="He K."/>
            <person name="Yang H."/>
        </authorList>
    </citation>
    <scope>NUCLEOTIDE SEQUENCE [LARGE SCALE GENOMIC DNA]</scope>
    <source>
        <strain evidence="3 4">DSM 22607</strain>
    </source>
</reference>
<dbReference type="InterPro" id="IPR051599">
    <property type="entry name" value="Cell_Envelope_Assoc"/>
</dbReference>
<dbReference type="Gene3D" id="3.40.50.620">
    <property type="entry name" value="HUPs"/>
    <property type="match status" value="1"/>
</dbReference>
<name>A0A136Q573_9FIRM</name>
<organism evidence="3 4">
    <name type="scientific">Christensenella minuta</name>
    <dbReference type="NCBI Taxonomy" id="626937"/>
    <lineage>
        <taxon>Bacteria</taxon>
        <taxon>Bacillati</taxon>
        <taxon>Bacillota</taxon>
        <taxon>Clostridia</taxon>
        <taxon>Christensenellales</taxon>
        <taxon>Christensenellaceae</taxon>
        <taxon>Christensenella</taxon>
    </lineage>
</organism>
<evidence type="ECO:0000256" key="1">
    <source>
        <dbReference type="SAM" id="Phobius"/>
    </source>
</evidence>
<feature type="transmembrane region" description="Helical" evidence="1">
    <location>
        <begin position="12"/>
        <end position="32"/>
    </location>
</feature>
<dbReference type="PANTHER" id="PTHR30336">
    <property type="entry name" value="INNER MEMBRANE PROTEIN, PROBABLE PERMEASE"/>
    <property type="match status" value="1"/>
</dbReference>
<dbReference type="KEGG" id="cmiu:B1H56_12600"/>
<dbReference type="InterPro" id="IPR014729">
    <property type="entry name" value="Rossmann-like_a/b/a_fold"/>
</dbReference>
<protein>
    <recommendedName>
        <fullName evidence="2">DUF218 domain-containing protein</fullName>
    </recommendedName>
</protein>
<dbReference type="GO" id="GO:0000270">
    <property type="term" value="P:peptidoglycan metabolic process"/>
    <property type="evidence" value="ECO:0007669"/>
    <property type="project" value="TreeGrafter"/>
</dbReference>
<evidence type="ECO:0000313" key="3">
    <source>
        <dbReference type="EMBL" id="KXK65799.1"/>
    </source>
</evidence>
<dbReference type="GO" id="GO:0005886">
    <property type="term" value="C:plasma membrane"/>
    <property type="evidence" value="ECO:0007669"/>
    <property type="project" value="TreeGrafter"/>
</dbReference>
<evidence type="ECO:0000313" key="4">
    <source>
        <dbReference type="Proteomes" id="UP000070366"/>
    </source>
</evidence>
<dbReference type="Pfam" id="PF02698">
    <property type="entry name" value="DUF218"/>
    <property type="match status" value="1"/>
</dbReference>
<keyword evidence="1" id="KW-1133">Transmembrane helix</keyword>
<dbReference type="GO" id="GO:0043164">
    <property type="term" value="P:Gram-negative-bacterium-type cell wall biogenesis"/>
    <property type="evidence" value="ECO:0007669"/>
    <property type="project" value="TreeGrafter"/>
</dbReference>
<keyword evidence="1" id="KW-0812">Transmembrane</keyword>
<dbReference type="InterPro" id="IPR003848">
    <property type="entry name" value="DUF218"/>
</dbReference>
<dbReference type="PANTHER" id="PTHR30336:SF4">
    <property type="entry name" value="ENVELOPE BIOGENESIS FACTOR ELYC"/>
    <property type="match status" value="1"/>
</dbReference>
<evidence type="ECO:0000259" key="2">
    <source>
        <dbReference type="Pfam" id="PF02698"/>
    </source>
</evidence>